<dbReference type="Proteomes" id="UP000011116">
    <property type="component" value="Chromosome 3H"/>
</dbReference>
<accession>A0A8I6XP27</accession>
<dbReference type="SMR" id="A0A8I6XP27"/>
<keyword evidence="3" id="KW-1185">Reference proteome</keyword>
<feature type="domain" description="Reverse transcriptase" evidence="1">
    <location>
        <begin position="113"/>
        <end position="389"/>
    </location>
</feature>
<sequence length="693" mass="78902">MRARRRKNFIHTLKAGDGIATTHQHKEEVIYRHFNEGLRKKATRTVTIDWASLDLPSVHGRGLDNPFTEGEVWDAVKASPSEKAPGPDGFRGIFFKTCWPQIKEDVMQAFHSFYHLTRGDFSKLNSATIVLLPKKEGASEVQDYRPISLIHSISKLIAKVLSRRLATVIDNIISPAQSAFLCAKSTQDSFLYVQNVVRSLHRKKTPALLLKLDIARAFDNVSWEYLLELLQHLGFPARWRDWIALLLSSASSTVMLNGSAGRPIWHKRGLRHGDPLSPLLFILAIDTMHRLLCRASEMNMFQPLPGRDISLRLSLYADDVVIFANPIQEEIELIMGILRDFGNATGLHINPAKSTVSAIRCEDLDLDAVLAAFEGERVGFPIKYLGLPLTLNRIRLVHIQFILDRIRAKLAGWKGKLMNIAGRRVLVRSVLTALPTFALVVLRAPKKFLSEIDKVRRRFLWAHEEDISGGKCKVSWPIVCSPTESGGLGVPDMHRFSRALRLRWLWLSWTSPQRPWNGMQLPCDDDDSALFSASTTVTLGDGATASFWKCPWTGSGALKTPYPTLFRHSRRKNRSVKEALQGNTWIADLAHGDTTHLWVDVLRLHRWIQDADIQLIEQSSDQIKWRHEASGIYTANSAYKAQFLGRTASEISNFIWQTWAPQRLKIFIWLLTKNRLWCNDRLQRRGWQNSYFC</sequence>
<evidence type="ECO:0000313" key="2">
    <source>
        <dbReference type="EnsemblPlants" id="HORVU.MOREX.r3.3HG0277640.1.CDS1"/>
    </source>
</evidence>
<dbReference type="CDD" id="cd01650">
    <property type="entry name" value="RT_nLTR_like"/>
    <property type="match status" value="1"/>
</dbReference>
<dbReference type="InterPro" id="IPR026960">
    <property type="entry name" value="RVT-Znf"/>
</dbReference>
<organism evidence="2 3">
    <name type="scientific">Hordeum vulgare subsp. vulgare</name>
    <name type="common">Domesticated barley</name>
    <dbReference type="NCBI Taxonomy" id="112509"/>
    <lineage>
        <taxon>Eukaryota</taxon>
        <taxon>Viridiplantae</taxon>
        <taxon>Streptophyta</taxon>
        <taxon>Embryophyta</taxon>
        <taxon>Tracheophyta</taxon>
        <taxon>Spermatophyta</taxon>
        <taxon>Magnoliopsida</taxon>
        <taxon>Liliopsida</taxon>
        <taxon>Poales</taxon>
        <taxon>Poaceae</taxon>
        <taxon>BOP clade</taxon>
        <taxon>Pooideae</taxon>
        <taxon>Triticodae</taxon>
        <taxon>Triticeae</taxon>
        <taxon>Hordeinae</taxon>
        <taxon>Hordeum</taxon>
    </lineage>
</organism>
<dbReference type="PROSITE" id="PS50878">
    <property type="entry name" value="RT_POL"/>
    <property type="match status" value="1"/>
</dbReference>
<reference evidence="2" key="3">
    <citation type="submission" date="2022-01" db="UniProtKB">
        <authorList>
            <consortium name="EnsemblPlants"/>
        </authorList>
    </citation>
    <scope>IDENTIFICATION</scope>
    <source>
        <strain evidence="2">subsp. vulgare</strain>
    </source>
</reference>
<dbReference type="AlphaFoldDB" id="A0A8I6XP27"/>
<dbReference type="SUPFAM" id="SSF56672">
    <property type="entry name" value="DNA/RNA polymerases"/>
    <property type="match status" value="1"/>
</dbReference>
<dbReference type="InterPro" id="IPR043502">
    <property type="entry name" value="DNA/RNA_pol_sf"/>
</dbReference>
<protein>
    <recommendedName>
        <fullName evidence="1">Reverse transcriptase domain-containing protein</fullName>
    </recommendedName>
</protein>
<dbReference type="PANTHER" id="PTHR19446">
    <property type="entry name" value="REVERSE TRANSCRIPTASES"/>
    <property type="match status" value="1"/>
</dbReference>
<dbReference type="InterPro" id="IPR000477">
    <property type="entry name" value="RT_dom"/>
</dbReference>
<name>A0A8I6XP27_HORVV</name>
<evidence type="ECO:0000313" key="3">
    <source>
        <dbReference type="Proteomes" id="UP000011116"/>
    </source>
</evidence>
<reference evidence="2" key="2">
    <citation type="submission" date="2020-10" db="EMBL/GenBank/DDBJ databases">
        <authorList>
            <person name="Scholz U."/>
            <person name="Mascher M."/>
            <person name="Fiebig A."/>
        </authorList>
    </citation>
    <scope>NUCLEOTIDE SEQUENCE [LARGE SCALE GENOMIC DNA]</scope>
    <source>
        <strain evidence="2">cv. Morex</strain>
    </source>
</reference>
<dbReference type="Gramene" id="HORVU.MOREX.r3.3HG0277640.1">
    <property type="protein sequence ID" value="HORVU.MOREX.r3.3HG0277640.1.CDS1"/>
    <property type="gene ID" value="HORVU.MOREX.r3.3HG0277640"/>
</dbReference>
<dbReference type="Pfam" id="PF00078">
    <property type="entry name" value="RVT_1"/>
    <property type="match status" value="1"/>
</dbReference>
<proteinExistence type="predicted"/>
<reference evidence="3" key="1">
    <citation type="journal article" date="2012" name="Nature">
        <title>A physical, genetic and functional sequence assembly of the barley genome.</title>
        <authorList>
            <consortium name="The International Barley Genome Sequencing Consortium"/>
            <person name="Mayer K.F."/>
            <person name="Waugh R."/>
            <person name="Brown J.W."/>
            <person name="Schulman A."/>
            <person name="Langridge P."/>
            <person name="Platzer M."/>
            <person name="Fincher G.B."/>
            <person name="Muehlbauer G.J."/>
            <person name="Sato K."/>
            <person name="Close T.J."/>
            <person name="Wise R.P."/>
            <person name="Stein N."/>
        </authorList>
    </citation>
    <scope>NUCLEOTIDE SEQUENCE [LARGE SCALE GENOMIC DNA]</scope>
    <source>
        <strain evidence="3">cv. Morex</strain>
    </source>
</reference>
<evidence type="ECO:0000259" key="1">
    <source>
        <dbReference type="PROSITE" id="PS50878"/>
    </source>
</evidence>
<dbReference type="EnsemblPlants" id="HORVU.MOREX.r3.3HG0277640.1">
    <property type="protein sequence ID" value="HORVU.MOREX.r3.3HG0277640.1.CDS1"/>
    <property type="gene ID" value="HORVU.MOREX.r3.3HG0277640"/>
</dbReference>
<dbReference type="Pfam" id="PF13966">
    <property type="entry name" value="zf-RVT"/>
    <property type="match status" value="1"/>
</dbReference>